<evidence type="ECO:0000256" key="1">
    <source>
        <dbReference type="ARBA" id="ARBA00002254"/>
    </source>
</evidence>
<comment type="similarity">
    <text evidence="3 10">Belongs to the FliL family.</text>
</comment>
<name>A0ABY6A4W8_9GAMM</name>
<comment type="subcellular location">
    <subcellularLocation>
        <location evidence="10">Cell inner membrane</location>
    </subcellularLocation>
    <subcellularLocation>
        <location evidence="2">Cell membrane</location>
        <topology evidence="2">Single-pass membrane protein</topology>
    </subcellularLocation>
</comment>
<proteinExistence type="inferred from homology"/>
<protein>
    <recommendedName>
        <fullName evidence="10">Flagellar protein FliL</fullName>
    </recommendedName>
</protein>
<dbReference type="InterPro" id="IPR005503">
    <property type="entry name" value="FliL"/>
</dbReference>
<accession>A0ABY6A4W8</accession>
<evidence type="ECO:0000256" key="9">
    <source>
        <dbReference type="ARBA" id="ARBA00023136"/>
    </source>
</evidence>
<keyword evidence="9 10" id="KW-0472">Membrane</keyword>
<comment type="function">
    <text evidence="1 10">Controls the rotational direction of flagella during chemotaxis.</text>
</comment>
<dbReference type="PANTHER" id="PTHR35091">
    <property type="entry name" value="FLAGELLAR PROTEIN FLIL"/>
    <property type="match status" value="1"/>
</dbReference>
<keyword evidence="12" id="KW-0969">Cilium</keyword>
<keyword evidence="11" id="KW-0732">Signal</keyword>
<evidence type="ECO:0000256" key="7">
    <source>
        <dbReference type="ARBA" id="ARBA00022779"/>
    </source>
</evidence>
<keyword evidence="13" id="KW-1185">Reference proteome</keyword>
<evidence type="ECO:0000256" key="4">
    <source>
        <dbReference type="ARBA" id="ARBA00022475"/>
    </source>
</evidence>
<sequence length="144" mass="15958">MFRRFWKLMSATGLMLSLLVATAGASMVAQAEDAPIANQTKYIHLEPAFVVNYGSTGRMKYLRTEIALKVSGNEAAAAVSQHKPYIRNNLVMLLSAQESETMNSSQGRESLRKVALDEVRALMVKLEGTPLIDDLYFSNFVVQN</sequence>
<evidence type="ECO:0000256" key="11">
    <source>
        <dbReference type="SAM" id="SignalP"/>
    </source>
</evidence>
<dbReference type="Proteomes" id="UP001065322">
    <property type="component" value="Chromosome"/>
</dbReference>
<evidence type="ECO:0000256" key="2">
    <source>
        <dbReference type="ARBA" id="ARBA00004162"/>
    </source>
</evidence>
<reference evidence="13" key="1">
    <citation type="submission" date="2020-06" db="EMBL/GenBank/DDBJ databases">
        <title>Thalassolituus marinus alknpb1M-1, a hydrocarbon-degrading bacterium isolated from the deep-sea overlying water using an in-situ strategy from the South China Sea basin.</title>
        <authorList>
            <person name="Dong C."/>
            <person name="Chen Y."/>
            <person name="Shao Z."/>
        </authorList>
    </citation>
    <scope>NUCLEOTIDE SEQUENCE [LARGE SCALE GENOMIC DNA]</scope>
    <source>
        <strain evidence="13">alknpb1M-1</strain>
    </source>
</reference>
<keyword evidence="12" id="KW-0282">Flagellum</keyword>
<keyword evidence="6" id="KW-0812">Transmembrane</keyword>
<dbReference type="Pfam" id="PF03748">
    <property type="entry name" value="FliL"/>
    <property type="match status" value="1"/>
</dbReference>
<feature type="signal peptide" evidence="11">
    <location>
        <begin position="1"/>
        <end position="31"/>
    </location>
</feature>
<organism evidence="12 13">
    <name type="scientific">Thalassolituus hydrocarboniclasticus</name>
    <dbReference type="NCBI Taxonomy" id="2742796"/>
    <lineage>
        <taxon>Bacteria</taxon>
        <taxon>Pseudomonadati</taxon>
        <taxon>Pseudomonadota</taxon>
        <taxon>Gammaproteobacteria</taxon>
        <taxon>Oceanospirillales</taxon>
        <taxon>Oceanospirillaceae</taxon>
        <taxon>Thalassolituus</taxon>
    </lineage>
</organism>
<keyword evidence="5 10" id="KW-0145">Chemotaxis</keyword>
<keyword evidence="10" id="KW-0997">Cell inner membrane</keyword>
<dbReference type="RefSeq" id="WP_260998007.1">
    <property type="nucleotide sequence ID" value="NZ_CP054475.1"/>
</dbReference>
<keyword evidence="8" id="KW-1133">Transmembrane helix</keyword>
<evidence type="ECO:0000313" key="13">
    <source>
        <dbReference type="Proteomes" id="UP001065322"/>
    </source>
</evidence>
<evidence type="ECO:0000313" key="12">
    <source>
        <dbReference type="EMBL" id="UXD86008.1"/>
    </source>
</evidence>
<evidence type="ECO:0000256" key="8">
    <source>
        <dbReference type="ARBA" id="ARBA00022989"/>
    </source>
</evidence>
<evidence type="ECO:0000256" key="6">
    <source>
        <dbReference type="ARBA" id="ARBA00022692"/>
    </source>
</evidence>
<dbReference type="PANTHER" id="PTHR35091:SF2">
    <property type="entry name" value="FLAGELLAR PROTEIN FLIL"/>
    <property type="match status" value="1"/>
</dbReference>
<evidence type="ECO:0000256" key="3">
    <source>
        <dbReference type="ARBA" id="ARBA00008281"/>
    </source>
</evidence>
<gene>
    <name evidence="12" type="primary">fliL</name>
    <name evidence="12" type="ORF">HUF19_00435</name>
</gene>
<dbReference type="EMBL" id="CP054475">
    <property type="protein sequence ID" value="UXD86008.1"/>
    <property type="molecule type" value="Genomic_DNA"/>
</dbReference>
<feature type="chain" id="PRO_5046565292" description="Flagellar protein FliL" evidence="11">
    <location>
        <begin position="32"/>
        <end position="144"/>
    </location>
</feature>
<evidence type="ECO:0000256" key="10">
    <source>
        <dbReference type="RuleBase" id="RU364125"/>
    </source>
</evidence>
<keyword evidence="7 10" id="KW-0283">Flagellar rotation</keyword>
<evidence type="ECO:0000256" key="5">
    <source>
        <dbReference type="ARBA" id="ARBA00022500"/>
    </source>
</evidence>
<keyword evidence="4" id="KW-1003">Cell membrane</keyword>
<keyword evidence="12" id="KW-0966">Cell projection</keyword>